<proteinExistence type="predicted"/>
<comment type="caution">
    <text evidence="2">The sequence shown here is derived from an EMBL/GenBank/DDBJ whole genome shotgun (WGS) entry which is preliminary data.</text>
</comment>
<feature type="transmembrane region" description="Helical" evidence="1">
    <location>
        <begin position="67"/>
        <end position="86"/>
    </location>
</feature>
<dbReference type="Proteomes" id="UP001185706">
    <property type="component" value="Unassembled WGS sequence"/>
</dbReference>
<evidence type="ECO:0000313" key="2">
    <source>
        <dbReference type="EMBL" id="MDV2419352.1"/>
    </source>
</evidence>
<keyword evidence="1" id="KW-0472">Membrane</keyword>
<keyword evidence="1" id="KW-0812">Transmembrane</keyword>
<gene>
    <name evidence="2" type="ORF">RAE03_06100</name>
</gene>
<keyword evidence="1" id="KW-1133">Transmembrane helix</keyword>
<feature type="transmembrane region" description="Helical" evidence="1">
    <location>
        <begin position="20"/>
        <end position="40"/>
    </location>
</feature>
<organism evidence="2 3">
    <name type="scientific">Corynebacterium tuberculostearicum</name>
    <dbReference type="NCBI Taxonomy" id="38304"/>
    <lineage>
        <taxon>Bacteria</taxon>
        <taxon>Bacillati</taxon>
        <taxon>Actinomycetota</taxon>
        <taxon>Actinomycetes</taxon>
        <taxon>Mycobacteriales</taxon>
        <taxon>Corynebacteriaceae</taxon>
        <taxon>Corynebacterium</taxon>
    </lineage>
</organism>
<dbReference type="AlphaFoldDB" id="A0AAE4NJT2"/>
<name>A0AAE4NJT2_9CORY</name>
<evidence type="ECO:0000313" key="3">
    <source>
        <dbReference type="Proteomes" id="UP001185706"/>
    </source>
</evidence>
<sequence length="155" mass="17646">MITYRNQQPREAYLMDGDLIGLLVYAGLVLVMVLYWTYYIRYVRRNPRSEEWYDELAWEGAVSDGVLFYYPYSTLVLGVGGIAGLVDGANPPEFVGTVLKVALMAALLIGGIGFTGGFGVPLPWPLVPCWVVEIRKAKRARRRERRQARKREEEE</sequence>
<protein>
    <submittedName>
        <fullName evidence="2">Uncharacterized protein</fullName>
    </submittedName>
</protein>
<feature type="transmembrane region" description="Helical" evidence="1">
    <location>
        <begin position="106"/>
        <end position="132"/>
    </location>
</feature>
<reference evidence="2" key="1">
    <citation type="submission" date="2023-08" db="EMBL/GenBank/DDBJ databases">
        <title>Genomic characterization of the C. tuberculostearicum species complex, a ubiquitous member of the human skin microbiome.</title>
        <authorList>
            <person name="Ahmed N."/>
            <person name="Deming C."/>
            <person name="Conlan S."/>
            <person name="Segre J."/>
        </authorList>
    </citation>
    <scope>NUCLEOTIDE SEQUENCE</scope>
    <source>
        <strain evidence="2">CTNIH22</strain>
    </source>
</reference>
<dbReference type="EMBL" id="JAVBIB010000008">
    <property type="protein sequence ID" value="MDV2419352.1"/>
    <property type="molecule type" value="Genomic_DNA"/>
</dbReference>
<evidence type="ECO:0000256" key="1">
    <source>
        <dbReference type="SAM" id="Phobius"/>
    </source>
</evidence>
<accession>A0AAE4NJT2</accession>